<feature type="compositionally biased region" description="Low complexity" evidence="1">
    <location>
        <begin position="1"/>
        <end position="11"/>
    </location>
</feature>
<dbReference type="RefSeq" id="XP_030991692.1">
    <property type="nucleotide sequence ID" value="XM_031143726.1"/>
</dbReference>
<feature type="region of interest" description="Disordered" evidence="1">
    <location>
        <begin position="1"/>
        <end position="43"/>
    </location>
</feature>
<feature type="compositionally biased region" description="Polar residues" evidence="1">
    <location>
        <begin position="184"/>
        <end position="207"/>
    </location>
</feature>
<dbReference type="AlphaFoldDB" id="A0A507AYP4"/>
<dbReference type="EMBL" id="SKBQ01000060">
    <property type="protein sequence ID" value="TPX09981.1"/>
    <property type="molecule type" value="Genomic_DNA"/>
</dbReference>
<comment type="caution">
    <text evidence="2">The sequence shown here is derived from an EMBL/GenBank/DDBJ whole genome shotgun (WGS) entry which is preliminary data.</text>
</comment>
<organism evidence="2 3">
    <name type="scientific">Thyridium curvatum</name>
    <dbReference type="NCBI Taxonomy" id="1093900"/>
    <lineage>
        <taxon>Eukaryota</taxon>
        <taxon>Fungi</taxon>
        <taxon>Dikarya</taxon>
        <taxon>Ascomycota</taxon>
        <taxon>Pezizomycotina</taxon>
        <taxon>Sordariomycetes</taxon>
        <taxon>Sordariomycetidae</taxon>
        <taxon>Thyridiales</taxon>
        <taxon>Thyridiaceae</taxon>
        <taxon>Thyridium</taxon>
    </lineage>
</organism>
<dbReference type="OrthoDB" id="4203839at2759"/>
<keyword evidence="3" id="KW-1185">Reference proteome</keyword>
<name>A0A507AYP4_9PEZI</name>
<evidence type="ECO:0000313" key="2">
    <source>
        <dbReference type="EMBL" id="TPX09981.1"/>
    </source>
</evidence>
<sequence>MPSSDSSSSSAAGGGGARLYDSSPQSSDGCSASRSSNKRQNMDSQLVPYAAPTVAAPATFDDIRIKCHEAQSIILKLQQATQSQCGIPVAIREEWFEDLKHIGQCFITAQAASTHIERVVNSQRTQLENDLQYATMDRDLARSEKTAAAQEVDVLRARLRDAREGSGPRSEEREQEQASPTPPNTSAWVQEQNWGPSPGQQQASTPSRPLLVAPDRTSGPRSASYAGRSPMYNRQDDNEAYLQRRLTSLAYGTPSRQQGGPNMGGRPNFAQGPGPAMASTPRGPPPQYGGRRDTVSSGGYESFGSASTLGPSASVSNIGAMASNARPSMAMTPWGGPLSSNNDTTLRAEESRWKNLIFKTFEMVLAWSRENCSEPNPEGLKLLISKYQGLWEYICRATYQGDQVSANGHAIYMLNDGKVRSFFVARLLIQYIVQRMWTTQDWEGLRDDVTPTLQYCRQRLADGRIPPQLRHETLQRQSRAIKSIIGAPDWRKYEHQKITAHTNRLKDIVGPLLSLNVDRKSASGELNHISTAGWDASAQILASEYSFQFVFNDCGSKFSFGSHAALNSDEDPMVLQTRQWRVMCVVTPGMTYRDDSGVSVTPRFLSKAQVLVMP</sequence>
<dbReference type="InParanoid" id="A0A507AYP4"/>
<evidence type="ECO:0000256" key="1">
    <source>
        <dbReference type="SAM" id="MobiDB-lite"/>
    </source>
</evidence>
<feature type="compositionally biased region" description="Basic and acidic residues" evidence="1">
    <location>
        <begin position="161"/>
        <end position="176"/>
    </location>
</feature>
<feature type="region of interest" description="Disordered" evidence="1">
    <location>
        <begin position="161"/>
        <end position="235"/>
    </location>
</feature>
<dbReference type="GeneID" id="41976275"/>
<feature type="compositionally biased region" description="Polar residues" evidence="1">
    <location>
        <begin position="22"/>
        <end position="43"/>
    </location>
</feature>
<reference evidence="2 3" key="1">
    <citation type="submission" date="2019-06" db="EMBL/GenBank/DDBJ databases">
        <title>Draft genome sequence of the filamentous fungus Phialemoniopsis curvata isolated from diesel fuel.</title>
        <authorList>
            <person name="Varaljay V.A."/>
            <person name="Lyon W.J."/>
            <person name="Crouch A.L."/>
            <person name="Drake C.E."/>
            <person name="Hollomon J.M."/>
            <person name="Nadeau L.J."/>
            <person name="Nunn H.S."/>
            <person name="Stevenson B.S."/>
            <person name="Bojanowski C.L."/>
            <person name="Crookes-Goodson W.J."/>
        </authorList>
    </citation>
    <scope>NUCLEOTIDE SEQUENCE [LARGE SCALE GENOMIC DNA]</scope>
    <source>
        <strain evidence="2 3">D216</strain>
    </source>
</reference>
<accession>A0A507AYP4</accession>
<protein>
    <submittedName>
        <fullName evidence="2">Uncharacterized protein</fullName>
    </submittedName>
</protein>
<proteinExistence type="predicted"/>
<feature type="region of interest" description="Disordered" evidence="1">
    <location>
        <begin position="252"/>
        <end position="310"/>
    </location>
</feature>
<gene>
    <name evidence="2" type="ORF">E0L32_008828</name>
</gene>
<dbReference type="Proteomes" id="UP000319257">
    <property type="component" value="Unassembled WGS sequence"/>
</dbReference>
<feature type="compositionally biased region" description="Polar residues" evidence="1">
    <location>
        <begin position="295"/>
        <end position="310"/>
    </location>
</feature>
<evidence type="ECO:0000313" key="3">
    <source>
        <dbReference type="Proteomes" id="UP000319257"/>
    </source>
</evidence>